<evidence type="ECO:0008006" key="3">
    <source>
        <dbReference type="Google" id="ProtNLM"/>
    </source>
</evidence>
<dbReference type="PROSITE" id="PS51257">
    <property type="entry name" value="PROKAR_LIPOPROTEIN"/>
    <property type="match status" value="1"/>
</dbReference>
<dbReference type="OrthoDB" id="997423at2"/>
<proteinExistence type="predicted"/>
<dbReference type="AlphaFoldDB" id="A0A0A2MGX8"/>
<protein>
    <recommendedName>
        <fullName evidence="3">Lipoprotein</fullName>
    </recommendedName>
</protein>
<dbReference type="STRING" id="1121895.GCA_000378485_01477"/>
<evidence type="ECO:0000313" key="1">
    <source>
        <dbReference type="EMBL" id="KGO87550.1"/>
    </source>
</evidence>
<comment type="caution">
    <text evidence="1">The sequence shown here is derived from an EMBL/GenBank/DDBJ whole genome shotgun (WGS) entry which is preliminary data.</text>
</comment>
<dbReference type="RefSeq" id="WP_020212619.1">
    <property type="nucleotide sequence ID" value="NZ_JRLX01000004.1"/>
</dbReference>
<sequence>MKKAAIIALALTATIFASCKEEKPTPKVIYKNNSEAKAQPKKVDSSAIIVADLPVHMEGTKYLIHPVGGIRVYEDTGNNSSYDSSRTNNPVSYAISNYNRFEITGYFENLKFQHVDSTALHSLTDLKVQIQTATYLSTIADKIKKQVLVYTLADADTNLDGKLNSSDIKSLYISDISGKGFKKLSGNVQELVDWNLIEAQNRIYFRTIEDINKNGAFDKNDKMHYQYVDLLSPEWVVTAYEPVE</sequence>
<dbReference type="Proteomes" id="UP000030152">
    <property type="component" value="Unassembled WGS sequence"/>
</dbReference>
<dbReference type="EMBL" id="JRLX01000004">
    <property type="protein sequence ID" value="KGO87550.1"/>
    <property type="molecule type" value="Genomic_DNA"/>
</dbReference>
<accession>A0A0A2MGX8</accession>
<reference evidence="1 2" key="1">
    <citation type="submission" date="2013-09" db="EMBL/GenBank/DDBJ databases">
        <authorList>
            <person name="Zeng Z."/>
            <person name="Chen C."/>
        </authorList>
    </citation>
    <scope>NUCLEOTIDE SEQUENCE [LARGE SCALE GENOMIC DNA]</scope>
    <source>
        <strain evidence="1 2">WB 3.3-2</strain>
    </source>
</reference>
<organism evidence="1 2">
    <name type="scientific">Flavobacterium rivuli WB 3.3-2 = DSM 21788</name>
    <dbReference type="NCBI Taxonomy" id="1121895"/>
    <lineage>
        <taxon>Bacteria</taxon>
        <taxon>Pseudomonadati</taxon>
        <taxon>Bacteroidota</taxon>
        <taxon>Flavobacteriia</taxon>
        <taxon>Flavobacteriales</taxon>
        <taxon>Flavobacteriaceae</taxon>
        <taxon>Flavobacterium</taxon>
    </lineage>
</organism>
<evidence type="ECO:0000313" key="2">
    <source>
        <dbReference type="Proteomes" id="UP000030152"/>
    </source>
</evidence>
<gene>
    <name evidence="1" type="ORF">Q765_05275</name>
</gene>
<dbReference type="eggNOG" id="ENOG5032TEF">
    <property type="taxonomic scope" value="Bacteria"/>
</dbReference>
<name>A0A0A2MGX8_9FLAO</name>
<keyword evidence="2" id="KW-1185">Reference proteome</keyword>